<dbReference type="Pfam" id="PF00476">
    <property type="entry name" value="DNA_pol_A"/>
    <property type="match status" value="1"/>
</dbReference>
<dbReference type="PANTHER" id="PTHR10133">
    <property type="entry name" value="DNA POLYMERASE I"/>
    <property type="match status" value="1"/>
</dbReference>
<dbReference type="EMBL" id="GDKF01004588">
    <property type="protein sequence ID" value="JAT74034.1"/>
    <property type="molecule type" value="Transcribed_RNA"/>
</dbReference>
<proteinExistence type="predicted"/>
<feature type="non-terminal residue" evidence="3">
    <location>
        <position position="1"/>
    </location>
</feature>
<dbReference type="PANTHER" id="PTHR10133:SF27">
    <property type="entry name" value="DNA POLYMERASE NU"/>
    <property type="match status" value="1"/>
</dbReference>
<gene>
    <name evidence="3" type="ORF">g.8190</name>
</gene>
<dbReference type="InterPro" id="IPR002298">
    <property type="entry name" value="DNA_polymerase_A"/>
</dbReference>
<keyword evidence="1" id="KW-0235">DNA replication</keyword>
<evidence type="ECO:0000313" key="3">
    <source>
        <dbReference type="EMBL" id="JAT74034.1"/>
    </source>
</evidence>
<sequence>AARRMGWWEDSPGRHTAINVPGRESPCLSDLESSPATSLPTLWIRWPTPSAHPRPTPPLSQTNPTGECLLEWDGGPDGASPPPVPLLKDLFSSERRRAKVLNFSIAYGKTAHGLSKDWGVSLEEARETVERWYADRPEVRAWQKAQQAAAQGAGYVCTLLGRRRQLPEAASRNGAVRAHALRAAINTPIQGSAADVATAAMLRIAADPELRRLGWALLLQVHDEVILEGPRESAEEARRRVVACMRSPFVGKVERPLLVDLAVDAKYADTWYDAK</sequence>
<organism evidence="3">
    <name type="scientific">Auxenochlorella protothecoides</name>
    <name type="common">Green microalga</name>
    <name type="synonym">Chlorella protothecoides</name>
    <dbReference type="NCBI Taxonomy" id="3075"/>
    <lineage>
        <taxon>Eukaryota</taxon>
        <taxon>Viridiplantae</taxon>
        <taxon>Chlorophyta</taxon>
        <taxon>core chlorophytes</taxon>
        <taxon>Trebouxiophyceae</taxon>
        <taxon>Chlorellales</taxon>
        <taxon>Chlorellaceae</taxon>
        <taxon>Auxenochlorella</taxon>
    </lineage>
</organism>
<protein>
    <recommendedName>
        <fullName evidence="2">DNA-directed DNA polymerase family A palm domain-containing protein</fullName>
    </recommendedName>
</protein>
<reference evidence="3" key="1">
    <citation type="submission" date="2015-08" db="EMBL/GenBank/DDBJ databases">
        <authorList>
            <person name="Babu N.S."/>
            <person name="Beckwith C.J."/>
            <person name="Beseler K.G."/>
            <person name="Brison A."/>
            <person name="Carone J.V."/>
            <person name="Caskin T.P."/>
            <person name="Diamond M."/>
            <person name="Durham M.E."/>
            <person name="Foxe J.M."/>
            <person name="Go M."/>
            <person name="Henderson B.A."/>
            <person name="Jones I.B."/>
            <person name="McGettigan J.A."/>
            <person name="Micheletti S.J."/>
            <person name="Nasrallah M.E."/>
            <person name="Ortiz D."/>
            <person name="Piller C.R."/>
            <person name="Privatt S.R."/>
            <person name="Schneider S.L."/>
            <person name="Sharp S."/>
            <person name="Smith T.C."/>
            <person name="Stanton J.D."/>
            <person name="Ullery H.E."/>
            <person name="Wilson R.J."/>
            <person name="Serrano M.G."/>
            <person name="Buck G."/>
            <person name="Lee V."/>
            <person name="Wang Y."/>
            <person name="Carvalho R."/>
            <person name="Voegtly L."/>
            <person name="Shi R."/>
            <person name="Duckworth R."/>
            <person name="Johnson A."/>
            <person name="Loviza R."/>
            <person name="Walstead R."/>
            <person name="Shah Z."/>
            <person name="Kiflezghi M."/>
            <person name="Wade K."/>
            <person name="Ball S.L."/>
            <person name="Bradley K.W."/>
            <person name="Asai D.J."/>
            <person name="Bowman C.A."/>
            <person name="Russell D.A."/>
            <person name="Pope W.H."/>
            <person name="Jacobs-Sera D."/>
            <person name="Hendrix R.W."/>
            <person name="Hatfull G.F."/>
        </authorList>
    </citation>
    <scope>NUCLEOTIDE SEQUENCE</scope>
</reference>
<dbReference type="GO" id="GO:0006261">
    <property type="term" value="P:DNA-templated DNA replication"/>
    <property type="evidence" value="ECO:0007669"/>
    <property type="project" value="InterPro"/>
</dbReference>
<accession>A0A1D2A4D5</accession>
<dbReference type="GO" id="GO:0003887">
    <property type="term" value="F:DNA-directed DNA polymerase activity"/>
    <property type="evidence" value="ECO:0007669"/>
    <property type="project" value="InterPro"/>
</dbReference>
<dbReference type="AlphaFoldDB" id="A0A1D2A4D5"/>
<evidence type="ECO:0000259" key="2">
    <source>
        <dbReference type="SMART" id="SM00482"/>
    </source>
</evidence>
<dbReference type="GO" id="GO:0006302">
    <property type="term" value="P:double-strand break repair"/>
    <property type="evidence" value="ECO:0007669"/>
    <property type="project" value="TreeGrafter"/>
</dbReference>
<dbReference type="InterPro" id="IPR001098">
    <property type="entry name" value="DNA-dir_DNA_pol_A_palm_dom"/>
</dbReference>
<dbReference type="SUPFAM" id="SSF56672">
    <property type="entry name" value="DNA/RNA polymerases"/>
    <property type="match status" value="1"/>
</dbReference>
<name>A0A1D2A4D5_AUXPR</name>
<dbReference type="GO" id="GO:0003677">
    <property type="term" value="F:DNA binding"/>
    <property type="evidence" value="ECO:0007669"/>
    <property type="project" value="InterPro"/>
</dbReference>
<dbReference type="Gene3D" id="1.10.150.20">
    <property type="entry name" value="5' to 3' exonuclease, C-terminal subdomain"/>
    <property type="match status" value="1"/>
</dbReference>
<feature type="domain" description="DNA-directed DNA polymerase family A palm" evidence="2">
    <location>
        <begin position="64"/>
        <end position="233"/>
    </location>
</feature>
<dbReference type="InterPro" id="IPR043502">
    <property type="entry name" value="DNA/RNA_pol_sf"/>
</dbReference>
<dbReference type="PRINTS" id="PR00868">
    <property type="entry name" value="DNAPOLI"/>
</dbReference>
<dbReference type="SMART" id="SM00482">
    <property type="entry name" value="POLAc"/>
    <property type="match status" value="1"/>
</dbReference>
<evidence type="ECO:0000256" key="1">
    <source>
        <dbReference type="ARBA" id="ARBA00022705"/>
    </source>
</evidence>